<feature type="active site" description="Glycyl thioester intermediate" evidence="3">
    <location>
        <position position="59"/>
    </location>
</feature>
<feature type="domain" description="HECT" evidence="4">
    <location>
        <begin position="1"/>
        <end position="92"/>
    </location>
</feature>
<organism evidence="5 6">
    <name type="scientific">Ectocarpus siliculosus</name>
    <name type="common">Brown alga</name>
    <name type="synonym">Conferva siliculosa</name>
    <dbReference type="NCBI Taxonomy" id="2880"/>
    <lineage>
        <taxon>Eukaryota</taxon>
        <taxon>Sar</taxon>
        <taxon>Stramenopiles</taxon>
        <taxon>Ochrophyta</taxon>
        <taxon>PX clade</taxon>
        <taxon>Phaeophyceae</taxon>
        <taxon>Ectocarpales</taxon>
        <taxon>Ectocarpaceae</taxon>
        <taxon>Ectocarpus</taxon>
    </lineage>
</organism>
<evidence type="ECO:0000256" key="1">
    <source>
        <dbReference type="ARBA" id="ARBA00022679"/>
    </source>
</evidence>
<evidence type="ECO:0000256" key="3">
    <source>
        <dbReference type="PROSITE-ProRule" id="PRU00104"/>
    </source>
</evidence>
<dbReference type="STRING" id="2880.D7G4E7"/>
<dbReference type="GO" id="GO:0000209">
    <property type="term" value="P:protein polyubiquitination"/>
    <property type="evidence" value="ECO:0007669"/>
    <property type="project" value="TreeGrafter"/>
</dbReference>
<sequence>MSDLDTEGRRQFLRFVTGTPRLPIGGFGALRPRLTVVKKEVDVLPGGTPDSHLPSCSTCQVYLKLPAYTSRAALEAKLKHAITEGQDHFALD</sequence>
<dbReference type="GO" id="GO:0043161">
    <property type="term" value="P:proteasome-mediated ubiquitin-dependent protein catabolic process"/>
    <property type="evidence" value="ECO:0007669"/>
    <property type="project" value="TreeGrafter"/>
</dbReference>
<dbReference type="OrthoDB" id="271273at2759"/>
<evidence type="ECO:0000259" key="4">
    <source>
        <dbReference type="PROSITE" id="PS50237"/>
    </source>
</evidence>
<keyword evidence="6" id="KW-1185">Reference proteome</keyword>
<dbReference type="EMBL" id="FN648775">
    <property type="protein sequence ID" value="CBJ33693.1"/>
    <property type="molecule type" value="Genomic_DNA"/>
</dbReference>
<dbReference type="Gene3D" id="3.30.2410.10">
    <property type="entry name" value="Hect, E3 ligase catalytic domain"/>
    <property type="match status" value="1"/>
</dbReference>
<dbReference type="SUPFAM" id="SSF56204">
    <property type="entry name" value="Hect, E3 ligase catalytic domain"/>
    <property type="match status" value="1"/>
</dbReference>
<keyword evidence="1" id="KW-0808">Transferase</keyword>
<dbReference type="OMA" id="VAHTCFH"/>
<dbReference type="PANTHER" id="PTHR45670:SF1">
    <property type="entry name" value="E3 UBIQUITIN-PROTEIN LIGASE HECTD1"/>
    <property type="match status" value="1"/>
</dbReference>
<evidence type="ECO:0000313" key="6">
    <source>
        <dbReference type="Proteomes" id="UP000002630"/>
    </source>
</evidence>
<dbReference type="InterPro" id="IPR000569">
    <property type="entry name" value="HECT_dom"/>
</dbReference>
<dbReference type="InterPro" id="IPR045322">
    <property type="entry name" value="HECTD1/TRIP12-like"/>
</dbReference>
<reference evidence="5 6" key="1">
    <citation type="journal article" date="2010" name="Nature">
        <title>The Ectocarpus genome and the independent evolution of multicellularity in brown algae.</title>
        <authorList>
            <person name="Cock J.M."/>
            <person name="Sterck L."/>
            <person name="Rouze P."/>
            <person name="Scornet D."/>
            <person name="Allen A.E."/>
            <person name="Amoutzias G."/>
            <person name="Anthouard V."/>
            <person name="Artiguenave F."/>
            <person name="Aury J.M."/>
            <person name="Badger J.H."/>
            <person name="Beszteri B."/>
            <person name="Billiau K."/>
            <person name="Bonnet E."/>
            <person name="Bothwell J.H."/>
            <person name="Bowler C."/>
            <person name="Boyen C."/>
            <person name="Brownlee C."/>
            <person name="Carrano C.J."/>
            <person name="Charrier B."/>
            <person name="Cho G.Y."/>
            <person name="Coelho S.M."/>
            <person name="Collen J."/>
            <person name="Corre E."/>
            <person name="Da Silva C."/>
            <person name="Delage L."/>
            <person name="Delaroque N."/>
            <person name="Dittami S.M."/>
            <person name="Doulbeau S."/>
            <person name="Elias M."/>
            <person name="Farnham G."/>
            <person name="Gachon C.M."/>
            <person name="Gschloessl B."/>
            <person name="Heesch S."/>
            <person name="Jabbari K."/>
            <person name="Jubin C."/>
            <person name="Kawai H."/>
            <person name="Kimura K."/>
            <person name="Kloareg B."/>
            <person name="Kupper F.C."/>
            <person name="Lang D."/>
            <person name="Le Bail A."/>
            <person name="Leblanc C."/>
            <person name="Lerouge P."/>
            <person name="Lohr M."/>
            <person name="Lopez P.J."/>
            <person name="Martens C."/>
            <person name="Maumus F."/>
            <person name="Michel G."/>
            <person name="Miranda-Saavedra D."/>
            <person name="Morales J."/>
            <person name="Moreau H."/>
            <person name="Motomura T."/>
            <person name="Nagasato C."/>
            <person name="Napoli C.A."/>
            <person name="Nelson D.R."/>
            <person name="Nyvall-Collen P."/>
            <person name="Peters A.F."/>
            <person name="Pommier C."/>
            <person name="Potin P."/>
            <person name="Poulain J."/>
            <person name="Quesneville H."/>
            <person name="Read B."/>
            <person name="Rensing S.A."/>
            <person name="Ritter A."/>
            <person name="Rousvoal S."/>
            <person name="Samanta M."/>
            <person name="Samson G."/>
            <person name="Schroeder D.C."/>
            <person name="Segurens B."/>
            <person name="Strittmatter M."/>
            <person name="Tonon T."/>
            <person name="Tregear J.W."/>
            <person name="Valentin K."/>
            <person name="von Dassow P."/>
            <person name="Yamagishi T."/>
            <person name="Van de Peer Y."/>
            <person name="Wincker P."/>
        </authorList>
    </citation>
    <scope>NUCLEOTIDE SEQUENCE [LARGE SCALE GENOMIC DNA]</scope>
    <source>
        <strain evidence="6">Ec32 / CCAP1310/4</strain>
    </source>
</reference>
<dbReference type="EMBL" id="FN649755">
    <property type="protein sequence ID" value="CBJ33693.1"/>
    <property type="molecule type" value="Genomic_DNA"/>
</dbReference>
<dbReference type="GO" id="GO:0061630">
    <property type="term" value="F:ubiquitin protein ligase activity"/>
    <property type="evidence" value="ECO:0007669"/>
    <property type="project" value="InterPro"/>
</dbReference>
<dbReference type="InterPro" id="IPR035983">
    <property type="entry name" value="Hect_E3_ubiquitin_ligase"/>
</dbReference>
<gene>
    <name evidence="5" type="ORF">Esi_0560_0001</name>
</gene>
<evidence type="ECO:0000313" key="5">
    <source>
        <dbReference type="EMBL" id="CBJ33693.1"/>
    </source>
</evidence>
<dbReference type="InParanoid" id="D7G4E7"/>
<dbReference type="AlphaFoldDB" id="D7G4E7"/>
<dbReference type="Proteomes" id="UP000002630">
    <property type="component" value="Linkage Group LG30"/>
</dbReference>
<dbReference type="Pfam" id="PF00632">
    <property type="entry name" value="HECT"/>
    <property type="match status" value="1"/>
</dbReference>
<protein>
    <recommendedName>
        <fullName evidence="4">HECT domain-containing protein</fullName>
    </recommendedName>
</protein>
<keyword evidence="2 3" id="KW-0833">Ubl conjugation pathway</keyword>
<dbReference type="eggNOG" id="KOG0170">
    <property type="taxonomic scope" value="Eukaryota"/>
</dbReference>
<name>D7G4E7_ECTSI</name>
<dbReference type="PROSITE" id="PS50237">
    <property type="entry name" value="HECT"/>
    <property type="match status" value="1"/>
</dbReference>
<evidence type="ECO:0000256" key="2">
    <source>
        <dbReference type="ARBA" id="ARBA00022786"/>
    </source>
</evidence>
<dbReference type="PANTHER" id="PTHR45670">
    <property type="entry name" value="E3 UBIQUITIN-PROTEIN LIGASE TRIP12"/>
    <property type="match status" value="1"/>
</dbReference>
<proteinExistence type="predicted"/>
<accession>D7G4E7</accession>